<dbReference type="PIRSF" id="PIRSF006221">
    <property type="entry name" value="Ketosamine-3-kinase"/>
    <property type="match status" value="1"/>
</dbReference>
<evidence type="ECO:0000256" key="1">
    <source>
        <dbReference type="PIRNR" id="PIRNR006221"/>
    </source>
</evidence>
<dbReference type="InterPro" id="IPR016477">
    <property type="entry name" value="Fructo-/Ketosamine-3-kinase"/>
</dbReference>
<dbReference type="OrthoDB" id="334783at2"/>
<gene>
    <name evidence="2" type="ORF">SAMN04487909_105240</name>
</gene>
<dbReference type="AlphaFoldDB" id="A0A1G8LVU3"/>
<dbReference type="InterPro" id="IPR011009">
    <property type="entry name" value="Kinase-like_dom_sf"/>
</dbReference>
<dbReference type="Gene3D" id="1.10.510.10">
    <property type="entry name" value="Transferase(Phosphotransferase) domain 1"/>
    <property type="match status" value="1"/>
</dbReference>
<keyword evidence="1 2" id="KW-0418">Kinase</keyword>
<dbReference type="RefSeq" id="WP_052811704.1">
    <property type="nucleotide sequence ID" value="NZ_BJOA01000073.1"/>
</dbReference>
<evidence type="ECO:0000313" key="3">
    <source>
        <dbReference type="Proteomes" id="UP000182836"/>
    </source>
</evidence>
<accession>A0A1G8LVU3</accession>
<dbReference type="PANTHER" id="PTHR12149">
    <property type="entry name" value="FRUCTOSAMINE 3 KINASE-RELATED PROTEIN"/>
    <property type="match status" value="1"/>
</dbReference>
<keyword evidence="1" id="KW-0808">Transferase</keyword>
<dbReference type="Proteomes" id="UP000182836">
    <property type="component" value="Unassembled WGS sequence"/>
</dbReference>
<proteinExistence type="inferred from homology"/>
<comment type="similarity">
    <text evidence="1">Belongs to the fructosamine kinase family.</text>
</comment>
<dbReference type="Gene3D" id="1.20.1270.240">
    <property type="match status" value="1"/>
</dbReference>
<dbReference type="EMBL" id="FNED01000005">
    <property type="protein sequence ID" value="SDI59814.1"/>
    <property type="molecule type" value="Genomic_DNA"/>
</dbReference>
<reference evidence="2 3" key="1">
    <citation type="submission" date="2016-10" db="EMBL/GenBank/DDBJ databases">
        <authorList>
            <person name="de Groot N.N."/>
        </authorList>
    </citation>
    <scope>NUCLEOTIDE SEQUENCE [LARGE SCALE GENOMIC DNA]</scope>
    <source>
        <strain evidence="2 3">DSM 2895</strain>
    </source>
</reference>
<sequence length="289" mass="32704">MRLPDFVYEHLKEHDIVAEHSISGGDICEAMTVLVDGERCFLKWRADAPPRFFTWESEGLITLKNAHNTKQTGIHVPEVKQVGEKFLLLEWMEPGSKTATTAEVLGQGLALQHQCVASVFGQKDDGFIGRLTQPKGQDEDWASLYATKRLAPFLSFGDSLWPCQRLQRLETLCVRINDLLDHKPLPSLLHGDLWSGNWMVVQTANGIVPALIDPAVSYGDREQDLAMTELFGGFPSSFYNAYNEVYPIDHAGYEERRPLYQLYYLLVHLALFGESYGTSVDQILKHYVE</sequence>
<dbReference type="SUPFAM" id="SSF56112">
    <property type="entry name" value="Protein kinase-like (PK-like)"/>
    <property type="match status" value="1"/>
</dbReference>
<dbReference type="Pfam" id="PF03881">
    <property type="entry name" value="Fructosamin_kin"/>
    <property type="match status" value="1"/>
</dbReference>
<dbReference type="GO" id="GO:0016301">
    <property type="term" value="F:kinase activity"/>
    <property type="evidence" value="ECO:0007669"/>
    <property type="project" value="UniProtKB-UniRule"/>
</dbReference>
<dbReference type="PANTHER" id="PTHR12149:SF8">
    <property type="entry name" value="PROTEIN-RIBULOSAMINE 3-KINASE"/>
    <property type="match status" value="1"/>
</dbReference>
<protein>
    <submittedName>
        <fullName evidence="2">Fructosamine-3-kinase</fullName>
    </submittedName>
</protein>
<organism evidence="2 3">
    <name type="scientific">Aneurinibacillus migulanus</name>
    <name type="common">Bacillus migulanus</name>
    <dbReference type="NCBI Taxonomy" id="47500"/>
    <lineage>
        <taxon>Bacteria</taxon>
        <taxon>Bacillati</taxon>
        <taxon>Bacillota</taxon>
        <taxon>Bacilli</taxon>
        <taxon>Bacillales</taxon>
        <taxon>Paenibacillaceae</taxon>
        <taxon>Aneurinibacillus group</taxon>
        <taxon>Aneurinibacillus</taxon>
    </lineage>
</organism>
<dbReference type="Gene3D" id="3.30.200.20">
    <property type="entry name" value="Phosphorylase Kinase, domain 1"/>
    <property type="match status" value="1"/>
</dbReference>
<evidence type="ECO:0000313" key="2">
    <source>
        <dbReference type="EMBL" id="SDI59814.1"/>
    </source>
</evidence>
<name>A0A1G8LVU3_ANEMI</name>
<dbReference type="GeneID" id="42303645"/>